<feature type="chain" id="PRO_5025611252" description="DUF1996 domain-containing protein" evidence="1">
    <location>
        <begin position="18"/>
        <end position="342"/>
    </location>
</feature>
<dbReference type="Pfam" id="PF09362">
    <property type="entry name" value="DUF1996"/>
    <property type="match status" value="1"/>
</dbReference>
<reference evidence="3" key="1">
    <citation type="journal article" date="2020" name="Stud. Mycol.">
        <title>101 Dothideomycetes genomes: a test case for predicting lifestyles and emergence of pathogens.</title>
        <authorList>
            <person name="Haridas S."/>
            <person name="Albert R."/>
            <person name="Binder M."/>
            <person name="Bloem J."/>
            <person name="Labutti K."/>
            <person name="Salamov A."/>
            <person name="Andreopoulos B."/>
            <person name="Baker S."/>
            <person name="Barry K."/>
            <person name="Bills G."/>
            <person name="Bluhm B."/>
            <person name="Cannon C."/>
            <person name="Castanera R."/>
            <person name="Culley D."/>
            <person name="Daum C."/>
            <person name="Ezra D."/>
            <person name="Gonzalez J."/>
            <person name="Henrissat B."/>
            <person name="Kuo A."/>
            <person name="Liang C."/>
            <person name="Lipzen A."/>
            <person name="Lutzoni F."/>
            <person name="Magnuson J."/>
            <person name="Mondo S."/>
            <person name="Nolan M."/>
            <person name="Ohm R."/>
            <person name="Pangilinan J."/>
            <person name="Park H.-J."/>
            <person name="Ramirez L."/>
            <person name="Alfaro M."/>
            <person name="Sun H."/>
            <person name="Tritt A."/>
            <person name="Yoshinaga Y."/>
            <person name="Zwiers L.-H."/>
            <person name="Turgeon B."/>
            <person name="Goodwin S."/>
            <person name="Spatafora J."/>
            <person name="Crous P."/>
            <person name="Grigoriev I."/>
        </authorList>
    </citation>
    <scope>NUCLEOTIDE SEQUENCE</scope>
    <source>
        <strain evidence="3">CBS 122681</strain>
    </source>
</reference>
<feature type="domain" description="DUF1996" evidence="2">
    <location>
        <begin position="32"/>
        <end position="284"/>
    </location>
</feature>
<feature type="signal peptide" evidence="1">
    <location>
        <begin position="1"/>
        <end position="17"/>
    </location>
</feature>
<dbReference type="PANTHER" id="PTHR43662:SF3">
    <property type="entry name" value="DOMAIN PROTEIN, PUTATIVE (AFU_ORTHOLOGUE AFUA_6G11970)-RELATED"/>
    <property type="match status" value="1"/>
</dbReference>
<sequence length="342" mass="37196">MQLLSVITVALAAPASAMLRFSCSQLVVDRIDPLVNPGVAPSPHMHQLVGGNALNVTMDPSLDLPTQASCTSCLYTEDFSNYWTAVLYFKARNGTYKRVPTFANQYLEPANGGITVYYIAPYDNKGKVTAFKKGFRMLVGDPTRRSDKGDGDSRMLSFRCWGKDFASEPGMPGGGADTKALPPKPCHGGVRANHFFPTCWDGVNLDSPDHRSHVAYPESGSFESGGPCPASHPVHIPQILYEVAWDTRAFNDPNDWPEDGSQPFVFSMGDPTGYGTHADYVFGWKDDALQRAMDAYCGVNCVQLKTQSPQAANRCTLGQKVAEPIDAWLTELPGGMPVTTSE</sequence>
<evidence type="ECO:0000313" key="3">
    <source>
        <dbReference type="EMBL" id="KAF2655624.1"/>
    </source>
</evidence>
<dbReference type="Proteomes" id="UP000799324">
    <property type="component" value="Unassembled WGS sequence"/>
</dbReference>
<protein>
    <recommendedName>
        <fullName evidence="2">DUF1996 domain-containing protein</fullName>
    </recommendedName>
</protein>
<evidence type="ECO:0000313" key="4">
    <source>
        <dbReference type="Proteomes" id="UP000799324"/>
    </source>
</evidence>
<accession>A0A6A6TAK8</accession>
<dbReference type="EMBL" id="MU004346">
    <property type="protein sequence ID" value="KAF2655624.1"/>
    <property type="molecule type" value="Genomic_DNA"/>
</dbReference>
<evidence type="ECO:0000256" key="1">
    <source>
        <dbReference type="SAM" id="SignalP"/>
    </source>
</evidence>
<dbReference type="PANTHER" id="PTHR43662">
    <property type="match status" value="1"/>
</dbReference>
<keyword evidence="1" id="KW-0732">Signal</keyword>
<dbReference type="AlphaFoldDB" id="A0A6A6TAK8"/>
<dbReference type="OrthoDB" id="74764at2759"/>
<dbReference type="InterPro" id="IPR018535">
    <property type="entry name" value="DUF1996"/>
</dbReference>
<proteinExistence type="predicted"/>
<evidence type="ECO:0000259" key="2">
    <source>
        <dbReference type="Pfam" id="PF09362"/>
    </source>
</evidence>
<gene>
    <name evidence="3" type="ORF">K491DRAFT_657894</name>
</gene>
<keyword evidence="4" id="KW-1185">Reference proteome</keyword>
<organism evidence="3 4">
    <name type="scientific">Lophiostoma macrostomum CBS 122681</name>
    <dbReference type="NCBI Taxonomy" id="1314788"/>
    <lineage>
        <taxon>Eukaryota</taxon>
        <taxon>Fungi</taxon>
        <taxon>Dikarya</taxon>
        <taxon>Ascomycota</taxon>
        <taxon>Pezizomycotina</taxon>
        <taxon>Dothideomycetes</taxon>
        <taxon>Pleosporomycetidae</taxon>
        <taxon>Pleosporales</taxon>
        <taxon>Lophiostomataceae</taxon>
        <taxon>Lophiostoma</taxon>
    </lineage>
</organism>
<name>A0A6A6TAK8_9PLEO</name>